<keyword evidence="3" id="KW-0028">Amino-acid biosynthesis</keyword>
<dbReference type="InterPro" id="IPR017926">
    <property type="entry name" value="GATASE"/>
</dbReference>
<dbReference type="PANTHER" id="PTHR43418">
    <property type="entry name" value="MULTIFUNCTIONAL TRYPTOPHAN BIOSYNTHESIS PROTEIN-RELATED"/>
    <property type="match status" value="1"/>
</dbReference>
<keyword evidence="11" id="KW-1185">Reference proteome</keyword>
<dbReference type="NCBIfam" id="TIGR00566">
    <property type="entry name" value="trpG_papA"/>
    <property type="match status" value="1"/>
</dbReference>
<feature type="domain" description="Glutamine amidotransferase" evidence="9">
    <location>
        <begin position="4"/>
        <end position="186"/>
    </location>
</feature>
<comment type="catalytic activity">
    <reaction evidence="8">
        <text>chorismate + L-glutamine = anthranilate + pyruvate + L-glutamate + H(+)</text>
        <dbReference type="Rhea" id="RHEA:21732"/>
        <dbReference type="ChEBI" id="CHEBI:15361"/>
        <dbReference type="ChEBI" id="CHEBI:15378"/>
        <dbReference type="ChEBI" id="CHEBI:16567"/>
        <dbReference type="ChEBI" id="CHEBI:29748"/>
        <dbReference type="ChEBI" id="CHEBI:29985"/>
        <dbReference type="ChEBI" id="CHEBI:58359"/>
        <dbReference type="EC" id="4.1.3.27"/>
    </reaction>
</comment>
<accession>A0A8A3S5E3</accession>
<dbReference type="PRINTS" id="PR00099">
    <property type="entry name" value="CPSGATASE"/>
</dbReference>
<evidence type="ECO:0000256" key="5">
    <source>
        <dbReference type="ARBA" id="ARBA00022962"/>
    </source>
</evidence>
<evidence type="ECO:0000256" key="8">
    <source>
        <dbReference type="ARBA" id="ARBA00047683"/>
    </source>
</evidence>
<dbReference type="RefSeq" id="WP_265580246.1">
    <property type="nucleotide sequence ID" value="NZ_CP036172.1"/>
</dbReference>
<keyword evidence="7" id="KW-0456">Lyase</keyword>
<dbReference type="CDD" id="cd01743">
    <property type="entry name" value="GATase1_Anthranilate_Synthase"/>
    <property type="match status" value="1"/>
</dbReference>
<comment type="pathway">
    <text evidence="1">Amino-acid biosynthesis; L-tryptophan biosynthesis; L-tryptophan from chorismate: step 1/5.</text>
</comment>
<evidence type="ECO:0000256" key="7">
    <source>
        <dbReference type="ARBA" id="ARBA00023239"/>
    </source>
</evidence>
<reference evidence="10" key="2">
    <citation type="submission" date="2019-02" db="EMBL/GenBank/DDBJ databases">
        <authorList>
            <person name="Chen S.-C."/>
            <person name="Chien H.-H."/>
            <person name="Lai M.-C."/>
        </authorList>
    </citation>
    <scope>NUCLEOTIDE SEQUENCE</scope>
    <source>
        <strain evidence="10">N2F9704</strain>
    </source>
</reference>
<dbReference type="FunFam" id="3.40.50.880:FF:000003">
    <property type="entry name" value="Anthranilate synthase component II"/>
    <property type="match status" value="1"/>
</dbReference>
<dbReference type="GO" id="GO:0004049">
    <property type="term" value="F:anthranilate synthase activity"/>
    <property type="evidence" value="ECO:0007669"/>
    <property type="project" value="UniProtKB-EC"/>
</dbReference>
<dbReference type="EC" id="4.1.3.27" evidence="2"/>
<dbReference type="KEGG" id="maqe:RJ40_07505"/>
<reference evidence="10" key="1">
    <citation type="journal article" date="2001" name="Int. J. Syst. Evol. Microbiol.">
        <title>Methanofollis aquaemaris sp. nov., a methanogen isolated from an aquaculture fish pond.</title>
        <authorList>
            <person name="Lai M.C."/>
            <person name="Chen S.C."/>
        </authorList>
    </citation>
    <scope>NUCLEOTIDE SEQUENCE</scope>
    <source>
        <strain evidence="10">N2F9704</strain>
    </source>
</reference>
<evidence type="ECO:0000256" key="1">
    <source>
        <dbReference type="ARBA" id="ARBA00004873"/>
    </source>
</evidence>
<dbReference type="GO" id="GO:0000162">
    <property type="term" value="P:L-tryptophan biosynthetic process"/>
    <property type="evidence" value="ECO:0007669"/>
    <property type="project" value="UniProtKB-KW"/>
</dbReference>
<keyword evidence="4" id="KW-0822">Tryptophan biosynthesis</keyword>
<evidence type="ECO:0000256" key="2">
    <source>
        <dbReference type="ARBA" id="ARBA00012266"/>
    </source>
</evidence>
<sequence length="193" mass="21242">MRVLIIDCYDSFTYNLYQQVGKFGSDPIVVRNDTPASVLREIDCDRIILSPGPGTPEESGLCLDALRTICREVPTLGICLGHQAICTVFGGRVTRAGRLMHGKTSRIVHDGTGIFDGVPDPFDATRYHSLVADRNSLPRELEVTATSLDDGYVMGVRHRDYPIDGIQFHPESILSPEGDRIIRNFLAGKGVRA</sequence>
<dbReference type="GeneID" id="76424198"/>
<evidence type="ECO:0000259" key="9">
    <source>
        <dbReference type="Pfam" id="PF00117"/>
    </source>
</evidence>
<dbReference type="InterPro" id="IPR050472">
    <property type="entry name" value="Anth_synth/Amidotransfase"/>
</dbReference>
<dbReference type="Pfam" id="PF00117">
    <property type="entry name" value="GATase"/>
    <property type="match status" value="1"/>
</dbReference>
<dbReference type="Proteomes" id="UP001042704">
    <property type="component" value="Chromosome"/>
</dbReference>
<proteinExistence type="predicted"/>
<dbReference type="AlphaFoldDB" id="A0A8A3S5E3"/>
<evidence type="ECO:0000256" key="6">
    <source>
        <dbReference type="ARBA" id="ARBA00023141"/>
    </source>
</evidence>
<evidence type="ECO:0000256" key="3">
    <source>
        <dbReference type="ARBA" id="ARBA00022605"/>
    </source>
</evidence>
<dbReference type="GO" id="GO:0005829">
    <property type="term" value="C:cytosol"/>
    <property type="evidence" value="ECO:0007669"/>
    <property type="project" value="TreeGrafter"/>
</dbReference>
<dbReference type="SUPFAM" id="SSF52317">
    <property type="entry name" value="Class I glutamine amidotransferase-like"/>
    <property type="match status" value="1"/>
</dbReference>
<name>A0A8A3S5E3_9EURY</name>
<dbReference type="Gene3D" id="3.40.50.880">
    <property type="match status" value="1"/>
</dbReference>
<evidence type="ECO:0000313" key="11">
    <source>
        <dbReference type="Proteomes" id="UP001042704"/>
    </source>
</evidence>
<keyword evidence="6" id="KW-0057">Aromatic amino acid biosynthesis</keyword>
<keyword evidence="5" id="KW-0315">Glutamine amidotransferase</keyword>
<evidence type="ECO:0000313" key="10">
    <source>
        <dbReference type="EMBL" id="QSZ67358.1"/>
    </source>
</evidence>
<dbReference type="EMBL" id="CP036172">
    <property type="protein sequence ID" value="QSZ67358.1"/>
    <property type="molecule type" value="Genomic_DNA"/>
</dbReference>
<dbReference type="InterPro" id="IPR006221">
    <property type="entry name" value="TrpG/PapA_dom"/>
</dbReference>
<protein>
    <recommendedName>
        <fullName evidence="2">anthranilate synthase</fullName>
        <ecNumber evidence="2">4.1.3.27</ecNumber>
    </recommendedName>
</protein>
<dbReference type="PANTHER" id="PTHR43418:SF4">
    <property type="entry name" value="MULTIFUNCTIONAL TRYPTOPHAN BIOSYNTHESIS PROTEIN"/>
    <property type="match status" value="1"/>
</dbReference>
<dbReference type="PRINTS" id="PR00096">
    <property type="entry name" value="GATASE"/>
</dbReference>
<organism evidence="10 11">
    <name type="scientific">Methanofollis aquaemaris</name>
    <dbReference type="NCBI Taxonomy" id="126734"/>
    <lineage>
        <taxon>Archaea</taxon>
        <taxon>Methanobacteriati</taxon>
        <taxon>Methanobacteriota</taxon>
        <taxon>Stenosarchaea group</taxon>
        <taxon>Methanomicrobia</taxon>
        <taxon>Methanomicrobiales</taxon>
        <taxon>Methanomicrobiaceae</taxon>
        <taxon>Methanofollis</taxon>
    </lineage>
</organism>
<dbReference type="InterPro" id="IPR029062">
    <property type="entry name" value="Class_I_gatase-like"/>
</dbReference>
<evidence type="ECO:0000256" key="4">
    <source>
        <dbReference type="ARBA" id="ARBA00022822"/>
    </source>
</evidence>
<dbReference type="PRINTS" id="PR00097">
    <property type="entry name" value="ANTSNTHASEII"/>
</dbReference>
<gene>
    <name evidence="10" type="ORF">RJ40_07505</name>
</gene>